<evidence type="ECO:0000259" key="1">
    <source>
        <dbReference type="Pfam" id="PF10350"/>
    </source>
</evidence>
<dbReference type="GO" id="GO:0030488">
    <property type="term" value="P:tRNA methylation"/>
    <property type="evidence" value="ECO:0007669"/>
    <property type="project" value="TreeGrafter"/>
</dbReference>
<protein>
    <submittedName>
        <fullName evidence="4">Thyroid adenoma-associated protein (inferred by orthology to a human protein)</fullName>
    </submittedName>
</protein>
<dbReference type="InterPro" id="IPR051954">
    <property type="entry name" value="tRNA_methyltransferase_THADA"/>
</dbReference>
<gene>
    <name evidence="2" type="ORF">NBR_LOCUS9250</name>
</gene>
<organism evidence="4">
    <name type="scientific">Nippostrongylus brasiliensis</name>
    <name type="common">Rat hookworm</name>
    <dbReference type="NCBI Taxonomy" id="27835"/>
    <lineage>
        <taxon>Eukaryota</taxon>
        <taxon>Metazoa</taxon>
        <taxon>Ecdysozoa</taxon>
        <taxon>Nematoda</taxon>
        <taxon>Chromadorea</taxon>
        <taxon>Rhabditida</taxon>
        <taxon>Rhabditina</taxon>
        <taxon>Rhabditomorpha</taxon>
        <taxon>Strongyloidea</taxon>
        <taxon>Heligmosomidae</taxon>
        <taxon>Nippostrongylus</taxon>
    </lineage>
</organism>
<keyword evidence="3" id="KW-1185">Reference proteome</keyword>
<accession>A0A0N4Y0Z1</accession>
<evidence type="ECO:0000313" key="4">
    <source>
        <dbReference type="WBParaSite" id="NBR_0000924901-mRNA-1"/>
    </source>
</evidence>
<evidence type="ECO:0000313" key="3">
    <source>
        <dbReference type="Proteomes" id="UP000271162"/>
    </source>
</evidence>
<dbReference type="InterPro" id="IPR019442">
    <property type="entry name" value="THADA/TRM732_DUF2428"/>
</dbReference>
<dbReference type="Proteomes" id="UP000271162">
    <property type="component" value="Unassembled WGS sequence"/>
</dbReference>
<feature type="domain" description="DUF2428" evidence="1">
    <location>
        <begin position="6"/>
        <end position="151"/>
    </location>
</feature>
<dbReference type="Pfam" id="PF10350">
    <property type="entry name" value="DUF2428"/>
    <property type="match status" value="1"/>
</dbReference>
<sequence>MAAEVSQLLLACCWRAHKHVSSILAWAIVNLCTLSILTPEDVHRIGDFYWLQLTECKHCGAFETAVEGFSSLCSYLWKSDDALLPKPVEWLRQILEALEGRKDSQNLCSTRRSAGVPHLISTILATEPHNHPSKSMEIAMSSLLEMTNKSVTLRCRHRSLSFFI</sequence>
<dbReference type="WBParaSite" id="NBR_0000924901-mRNA-1">
    <property type="protein sequence ID" value="NBR_0000924901-mRNA-1"/>
    <property type="gene ID" value="NBR_0000924901"/>
</dbReference>
<dbReference type="PANTHER" id="PTHR14387">
    <property type="entry name" value="THADA/DEATH RECEPTOR INTERACTING PROTEIN"/>
    <property type="match status" value="1"/>
</dbReference>
<name>A0A0N4Y0Z1_NIPBR</name>
<reference evidence="4" key="1">
    <citation type="submission" date="2017-02" db="UniProtKB">
        <authorList>
            <consortium name="WormBaseParasite"/>
        </authorList>
    </citation>
    <scope>IDENTIFICATION</scope>
</reference>
<dbReference type="GO" id="GO:0005829">
    <property type="term" value="C:cytosol"/>
    <property type="evidence" value="ECO:0007669"/>
    <property type="project" value="TreeGrafter"/>
</dbReference>
<dbReference type="EMBL" id="UYSL01020113">
    <property type="protein sequence ID" value="VDL72839.1"/>
    <property type="molecule type" value="Genomic_DNA"/>
</dbReference>
<reference evidence="2 3" key="2">
    <citation type="submission" date="2018-11" db="EMBL/GenBank/DDBJ databases">
        <authorList>
            <consortium name="Pathogen Informatics"/>
        </authorList>
    </citation>
    <scope>NUCLEOTIDE SEQUENCE [LARGE SCALE GENOMIC DNA]</scope>
</reference>
<dbReference type="STRING" id="27835.A0A0N4Y0Z1"/>
<dbReference type="AlphaFoldDB" id="A0A0N4Y0Z1"/>
<evidence type="ECO:0000313" key="2">
    <source>
        <dbReference type="EMBL" id="VDL72839.1"/>
    </source>
</evidence>
<dbReference type="PANTHER" id="PTHR14387:SF7">
    <property type="entry name" value="THYROID ADENOMA-ASSOCIATED PROTEIN"/>
    <property type="match status" value="1"/>
</dbReference>
<proteinExistence type="predicted"/>